<dbReference type="AlphaFoldDB" id="A0A1I7WDV0"/>
<name>A0A1I7WDV0_HETBA</name>
<evidence type="ECO:0000313" key="2">
    <source>
        <dbReference type="WBParaSite" id="Hba_03081"/>
    </source>
</evidence>
<accession>A0A1I7WDV0</accession>
<protein>
    <submittedName>
        <fullName evidence="2">Uncharacterized protein</fullName>
    </submittedName>
</protein>
<sequence>MDISLQMMVTIVKLRIFNNNIMQLRSSQKLYVVTEKEKKAKENGGTSVELTEKIETWCGEDEKTTPEGVIYSSCLMPFIMCLLLKVNNI</sequence>
<evidence type="ECO:0000313" key="1">
    <source>
        <dbReference type="Proteomes" id="UP000095283"/>
    </source>
</evidence>
<reference evidence="2" key="1">
    <citation type="submission" date="2016-11" db="UniProtKB">
        <authorList>
            <consortium name="WormBaseParasite"/>
        </authorList>
    </citation>
    <scope>IDENTIFICATION</scope>
</reference>
<proteinExistence type="predicted"/>
<dbReference type="WBParaSite" id="Hba_03081">
    <property type="protein sequence ID" value="Hba_03081"/>
    <property type="gene ID" value="Hba_03081"/>
</dbReference>
<keyword evidence="1" id="KW-1185">Reference proteome</keyword>
<organism evidence="1 2">
    <name type="scientific">Heterorhabditis bacteriophora</name>
    <name type="common">Entomopathogenic nematode worm</name>
    <dbReference type="NCBI Taxonomy" id="37862"/>
    <lineage>
        <taxon>Eukaryota</taxon>
        <taxon>Metazoa</taxon>
        <taxon>Ecdysozoa</taxon>
        <taxon>Nematoda</taxon>
        <taxon>Chromadorea</taxon>
        <taxon>Rhabditida</taxon>
        <taxon>Rhabditina</taxon>
        <taxon>Rhabditomorpha</taxon>
        <taxon>Strongyloidea</taxon>
        <taxon>Heterorhabditidae</taxon>
        <taxon>Heterorhabditis</taxon>
    </lineage>
</organism>
<dbReference type="Proteomes" id="UP000095283">
    <property type="component" value="Unplaced"/>
</dbReference>